<keyword evidence="1" id="KW-1133">Transmembrane helix</keyword>
<feature type="transmembrane region" description="Helical" evidence="1">
    <location>
        <begin position="106"/>
        <end position="126"/>
    </location>
</feature>
<evidence type="ECO:0000256" key="1">
    <source>
        <dbReference type="SAM" id="Phobius"/>
    </source>
</evidence>
<comment type="caution">
    <text evidence="2">The sequence shown here is derived from an EMBL/GenBank/DDBJ whole genome shotgun (WGS) entry which is preliminary data.</text>
</comment>
<feature type="transmembrane region" description="Helical" evidence="1">
    <location>
        <begin position="345"/>
        <end position="362"/>
    </location>
</feature>
<dbReference type="Proteomes" id="UP001202550">
    <property type="component" value="Unassembled WGS sequence"/>
</dbReference>
<feature type="transmembrane region" description="Helical" evidence="1">
    <location>
        <begin position="320"/>
        <end position="339"/>
    </location>
</feature>
<proteinExistence type="predicted"/>
<protein>
    <recommendedName>
        <fullName evidence="4">Dolichyl-phosphate-mannose-protein mannosyltransferase</fullName>
    </recommendedName>
</protein>
<keyword evidence="1" id="KW-0472">Membrane</keyword>
<organism evidence="2 3">
    <name type="scientific">Roseinatronobacter domitianus</name>
    <dbReference type="NCBI Taxonomy" id="2940293"/>
    <lineage>
        <taxon>Bacteria</taxon>
        <taxon>Pseudomonadati</taxon>
        <taxon>Pseudomonadota</taxon>
        <taxon>Alphaproteobacteria</taxon>
        <taxon>Rhodobacterales</taxon>
        <taxon>Paracoccaceae</taxon>
        <taxon>Roseinatronobacter</taxon>
    </lineage>
</organism>
<keyword evidence="1" id="KW-0812">Transmembrane</keyword>
<feature type="transmembrane region" description="Helical" evidence="1">
    <location>
        <begin position="232"/>
        <end position="255"/>
    </location>
</feature>
<feature type="transmembrane region" description="Helical" evidence="1">
    <location>
        <begin position="374"/>
        <end position="396"/>
    </location>
</feature>
<gene>
    <name evidence="2" type="ORF">M3N55_00055</name>
</gene>
<evidence type="ECO:0008006" key="4">
    <source>
        <dbReference type="Google" id="ProtNLM"/>
    </source>
</evidence>
<sequence>MTDTGNPAHAAVTTLWRDAARYRRAVWLLALLALALRVFGLNWDGGRGLHPDEGNLVRAALSLGVEGRLLPEFHAYNDLALWLPRLISLPFCDSNDGACLTLVARALSATLSAVLILPGAGVAFLLASADGNIQAGRIAGLVAAAALALSAPLVQWGHFGTTESAMALLVGLAWFLAVRWQAGQMTDRAFVLSMAVTLGVGFGFKTTALAVALLPVLALALSPRAPVIRLRLGVLLGVVALAQGLAFAPSVIFATEPWLAVMRFEGGVVDGSVPVFWTAQFTGTSPVVFQLGQLWSITQGAGFVLALLALLLMPRSGWRMALPGLAFALVYAALTFGWHAKFTRYLAPLLPIVLILAGVAIGRMAMVLHARSPLAAGLAGLGLMGLAGLDMASAYAKPDPRLAMEAVIANQIPPDSVIAVEPRDLAQLAGRRSISLPLANPDLTPQALAETLAQADWLVVASRRNWEVLPRQPGRPAAICAHYAGLVDGTLGFFPYHRTYRVGLLGRLFGPGLRAEETRAVFDRPNMILFRKTEGLGIEELTNRLSAVRPSVDCALSTLARVLGGGA</sequence>
<accession>A0ABT0LWY9</accession>
<dbReference type="EMBL" id="JALZWP010000001">
    <property type="protein sequence ID" value="MCL1627112.1"/>
    <property type="molecule type" value="Genomic_DNA"/>
</dbReference>
<feature type="transmembrane region" description="Helical" evidence="1">
    <location>
        <begin position="25"/>
        <end position="43"/>
    </location>
</feature>
<reference evidence="2 3" key="1">
    <citation type="submission" date="2022-05" db="EMBL/GenBank/DDBJ databases">
        <title>Seasonal and diel survey of microbial diversity of the Tyrrhenian coast.</title>
        <authorList>
            <person name="Gattoni G."/>
            <person name="Corral P."/>
        </authorList>
    </citation>
    <scope>NUCLEOTIDE SEQUENCE [LARGE SCALE GENOMIC DNA]</scope>
    <source>
        <strain evidence="2 3">V10</strain>
    </source>
</reference>
<feature type="transmembrane region" description="Helical" evidence="1">
    <location>
        <begin position="164"/>
        <end position="182"/>
    </location>
</feature>
<evidence type="ECO:0000313" key="2">
    <source>
        <dbReference type="EMBL" id="MCL1627112.1"/>
    </source>
</evidence>
<feature type="transmembrane region" description="Helical" evidence="1">
    <location>
        <begin position="267"/>
        <end position="288"/>
    </location>
</feature>
<dbReference type="RefSeq" id="WP_249055195.1">
    <property type="nucleotide sequence ID" value="NZ_JALZWP010000001.1"/>
</dbReference>
<feature type="transmembrane region" description="Helical" evidence="1">
    <location>
        <begin position="294"/>
        <end position="313"/>
    </location>
</feature>
<feature type="transmembrane region" description="Helical" evidence="1">
    <location>
        <begin position="189"/>
        <end position="220"/>
    </location>
</feature>
<evidence type="ECO:0000313" key="3">
    <source>
        <dbReference type="Proteomes" id="UP001202550"/>
    </source>
</evidence>
<name>A0ABT0LWY9_9RHOB</name>
<keyword evidence="3" id="KW-1185">Reference proteome</keyword>
<feature type="transmembrane region" description="Helical" evidence="1">
    <location>
        <begin position="138"/>
        <end position="158"/>
    </location>
</feature>